<name>A0ABU0TKV3_9FLAO</name>
<protein>
    <recommendedName>
        <fullName evidence="2">Bacterial toxin 8 domain-containing protein</fullName>
    </recommendedName>
</protein>
<organism evidence="3 4">
    <name type="scientific">Chryseobacterium camelliae</name>
    <dbReference type="NCBI Taxonomy" id="1265445"/>
    <lineage>
        <taxon>Bacteria</taxon>
        <taxon>Pseudomonadati</taxon>
        <taxon>Bacteroidota</taxon>
        <taxon>Flavobacteriia</taxon>
        <taxon>Flavobacteriales</taxon>
        <taxon>Weeksellaceae</taxon>
        <taxon>Chryseobacterium group</taxon>
        <taxon>Chryseobacterium</taxon>
    </lineage>
</organism>
<dbReference type="EMBL" id="JAUTAL010000001">
    <property type="protein sequence ID" value="MDQ1097679.1"/>
    <property type="molecule type" value="Genomic_DNA"/>
</dbReference>
<dbReference type="RefSeq" id="WP_307451378.1">
    <property type="nucleotide sequence ID" value="NZ_JAUTAL010000001.1"/>
</dbReference>
<evidence type="ECO:0000259" key="2">
    <source>
        <dbReference type="Pfam" id="PF15545"/>
    </source>
</evidence>
<evidence type="ECO:0000313" key="4">
    <source>
        <dbReference type="Proteomes" id="UP001225072"/>
    </source>
</evidence>
<dbReference type="Proteomes" id="UP001225072">
    <property type="component" value="Unassembled WGS sequence"/>
</dbReference>
<feature type="domain" description="Bacterial toxin 8" evidence="2">
    <location>
        <begin position="163"/>
        <end position="236"/>
    </location>
</feature>
<feature type="compositionally biased region" description="Basic and acidic residues" evidence="1">
    <location>
        <begin position="202"/>
        <end position="227"/>
    </location>
</feature>
<comment type="caution">
    <text evidence="3">The sequence shown here is derived from an EMBL/GenBank/DDBJ whole genome shotgun (WGS) entry which is preliminary data.</text>
</comment>
<accession>A0ABU0TKV3</accession>
<evidence type="ECO:0000256" key="1">
    <source>
        <dbReference type="SAM" id="MobiDB-lite"/>
    </source>
</evidence>
<evidence type="ECO:0000313" key="3">
    <source>
        <dbReference type="EMBL" id="MDQ1097679.1"/>
    </source>
</evidence>
<keyword evidence="4" id="KW-1185">Reference proteome</keyword>
<dbReference type="InterPro" id="IPR029097">
    <property type="entry name" value="Ntox8"/>
</dbReference>
<sequence length="240" mass="26695">MDPLSEDYHDWSVYAFSGNRVVDSRELEGLEPKKVTEVSLPDDPTEFAEMIGGGINSLRSSVSNLSARAYNVLISDRVRNKYEVDQNGYLNLVTGVPRETRREKIVNTIGDLATIGLAAVGGPEGMLTAQGGKASILRTVEEAKTLAKTGRSGKQARLRELGSDMKVSRFNRGWIKNEIRHIKTGNRKTIRNPRNSRNSRTRGTELAHPRGKRAKDGNSYKDAKLQDADLHKLEHKYGGY</sequence>
<feature type="region of interest" description="Disordered" evidence="1">
    <location>
        <begin position="185"/>
        <end position="227"/>
    </location>
</feature>
<dbReference type="Pfam" id="PF15545">
    <property type="entry name" value="Ntox8"/>
    <property type="match status" value="1"/>
</dbReference>
<gene>
    <name evidence="3" type="ORF">QE404_002826</name>
</gene>
<proteinExistence type="predicted"/>
<reference evidence="3 4" key="1">
    <citation type="submission" date="2023-07" db="EMBL/GenBank/DDBJ databases">
        <title>Functional and genomic diversity of the sorghum phyllosphere microbiome.</title>
        <authorList>
            <person name="Shade A."/>
        </authorList>
    </citation>
    <scope>NUCLEOTIDE SEQUENCE [LARGE SCALE GENOMIC DNA]</scope>
    <source>
        <strain evidence="3 4">SORGH_AS_1064</strain>
    </source>
</reference>